<dbReference type="InterPro" id="IPR035234">
    <property type="entry name" value="IgGFc-bd_N"/>
</dbReference>
<accession>A0A2S9YCT0</accession>
<dbReference type="PANTHER" id="PTHR46534:SF1">
    <property type="entry name" value="IGGFC-BINDING PROTEIN N-TERMINAL DOMAIN-CONTAINING PROTEIN"/>
    <property type="match status" value="1"/>
</dbReference>
<feature type="signal peptide" evidence="2">
    <location>
        <begin position="1"/>
        <end position="20"/>
    </location>
</feature>
<feature type="compositionally biased region" description="Low complexity" evidence="1">
    <location>
        <begin position="23"/>
        <end position="40"/>
    </location>
</feature>
<dbReference type="EMBL" id="PVNK01000108">
    <property type="protein sequence ID" value="PRQ02909.1"/>
    <property type="molecule type" value="Genomic_DNA"/>
</dbReference>
<evidence type="ECO:0000313" key="5">
    <source>
        <dbReference type="Proteomes" id="UP000237968"/>
    </source>
</evidence>
<reference evidence="4 5" key="1">
    <citation type="submission" date="2018-03" db="EMBL/GenBank/DDBJ databases">
        <title>Draft Genome Sequences of the Obligatory Marine Myxobacteria Enhygromyxa salina SWB005.</title>
        <authorList>
            <person name="Poehlein A."/>
            <person name="Moghaddam J.A."/>
            <person name="Harms H."/>
            <person name="Alanjari M."/>
            <person name="Koenig G.M."/>
            <person name="Daniel R."/>
            <person name="Schaeberle T.F."/>
        </authorList>
    </citation>
    <scope>NUCLEOTIDE SEQUENCE [LARGE SCALE GENOMIC DNA]</scope>
    <source>
        <strain evidence="4 5">SWB005</strain>
    </source>
</reference>
<feature type="chain" id="PRO_5015727444" description="IgGFc-binding protein N-terminal domain-containing protein" evidence="2">
    <location>
        <begin position="21"/>
        <end position="661"/>
    </location>
</feature>
<dbReference type="Proteomes" id="UP000237968">
    <property type="component" value="Unassembled WGS sequence"/>
</dbReference>
<evidence type="ECO:0000256" key="2">
    <source>
        <dbReference type="SAM" id="SignalP"/>
    </source>
</evidence>
<feature type="compositionally biased region" description="Acidic residues" evidence="1">
    <location>
        <begin position="57"/>
        <end position="84"/>
    </location>
</feature>
<dbReference type="PROSITE" id="PS51257">
    <property type="entry name" value="PROKAR_LIPOPROTEIN"/>
    <property type="match status" value="1"/>
</dbReference>
<dbReference type="Pfam" id="PF17517">
    <property type="entry name" value="IgGFc_binding"/>
    <property type="match status" value="1"/>
</dbReference>
<organism evidence="4 5">
    <name type="scientific">Enhygromyxa salina</name>
    <dbReference type="NCBI Taxonomy" id="215803"/>
    <lineage>
        <taxon>Bacteria</taxon>
        <taxon>Pseudomonadati</taxon>
        <taxon>Myxococcota</taxon>
        <taxon>Polyangia</taxon>
        <taxon>Nannocystales</taxon>
        <taxon>Nannocystaceae</taxon>
        <taxon>Enhygromyxa</taxon>
    </lineage>
</organism>
<proteinExistence type="predicted"/>
<protein>
    <recommendedName>
        <fullName evidence="3">IgGFc-binding protein N-terminal domain-containing protein</fullName>
    </recommendedName>
</protein>
<keyword evidence="2" id="KW-0732">Signal</keyword>
<keyword evidence="5" id="KW-1185">Reference proteome</keyword>
<sequence length="661" mass="69334">MYFDRLSAPLALLFTLAACADDGTSAEASGSNSNSNTLSSGGTGTDGDEYGTSADTGDGDGGDGDGDPGDGDGDGDPGECVDGEEQCKEDGHEICEGGQWQPDPCPEGTFCDEVSDACEPCACVPGEQGGCTDMDNIETCTEDCSGYAPEPCDPGICVEGECVNLICAPDQSACVDGDSYHVCNGEGTMWGEDMDCPPGDSCLNGSCVSACDLAEATKSNVGCEFWAVDMSNLPPRDTYTYSVVVSNPSFDTPTDVTIWDKRNGNETMLIDDQVAPREAKVFNLSGSHNGYMSYYNGQDAGFLGNGVGQGKAFRIETSLPVLATQFNPIGGASGFTTDASLLLPTHTLGQDYIHLGWNRGHGDGSSMNVIATEDDTTITITPKVNTGAGQNGLPAMTAGVPTEVVINRYDYIQIGVDDQNLTGSRISADKPVALFGGHSCANVPTESVGACDHVEEQLFPLETWGTNYVAARNPPRGNETMRWRIVAAEDNTTINFDPAVSIGAQTVLNAGELVEFDELQDFYISADDPILVAGYMRGGSSAGGQGDPYMVQMVAVEQYKQDYVFLVDSSYTNDFAKLVRPAGTEVTVECLGVVPDNRWTSIGASGYDYAVIDMNPGEAMCSSGTNEASASDGFGIIVSGQASYASYGYPGGLALEQINPQ</sequence>
<evidence type="ECO:0000256" key="1">
    <source>
        <dbReference type="SAM" id="MobiDB-lite"/>
    </source>
</evidence>
<evidence type="ECO:0000259" key="3">
    <source>
        <dbReference type="Pfam" id="PF17517"/>
    </source>
</evidence>
<feature type="domain" description="IgGFc-binding protein N-terminal" evidence="3">
    <location>
        <begin position="338"/>
        <end position="640"/>
    </location>
</feature>
<gene>
    <name evidence="4" type="ORF">ENSA5_18470</name>
</gene>
<name>A0A2S9YCT0_9BACT</name>
<dbReference type="AlphaFoldDB" id="A0A2S9YCT0"/>
<comment type="caution">
    <text evidence="4">The sequence shown here is derived from an EMBL/GenBank/DDBJ whole genome shotgun (WGS) entry which is preliminary data.</text>
</comment>
<evidence type="ECO:0000313" key="4">
    <source>
        <dbReference type="EMBL" id="PRQ02909.1"/>
    </source>
</evidence>
<feature type="region of interest" description="Disordered" evidence="1">
    <location>
        <begin position="23"/>
        <end position="84"/>
    </location>
</feature>
<dbReference type="PANTHER" id="PTHR46534">
    <property type="entry name" value="IGGFC_BINDING DOMAIN-CONTAINING PROTEIN"/>
    <property type="match status" value="1"/>
</dbReference>